<dbReference type="AlphaFoldDB" id="J3MHW0"/>
<accession>J3MHW0</accession>
<sequence>MPLACPLLAAGCRPPSLASSVLAASPDACRSSRQTAQVPQRPGRTFIPLYTRKQVSTERYERYREKRREPHTGWRPRGNLCILPVPRRTRPSRVLGPMDKMTSIPFL</sequence>
<evidence type="ECO:0000313" key="1">
    <source>
        <dbReference type="EnsemblPlants" id="OB06G36040.1"/>
    </source>
</evidence>
<dbReference type="Gramene" id="OB06G36040.1">
    <property type="protein sequence ID" value="OB06G36040.1"/>
    <property type="gene ID" value="OB06G36040"/>
</dbReference>
<protein>
    <submittedName>
        <fullName evidence="1">Uncharacterized protein</fullName>
    </submittedName>
</protein>
<name>J3MHW0_ORYBR</name>
<keyword evidence="2" id="KW-1185">Reference proteome</keyword>
<organism evidence="1">
    <name type="scientific">Oryza brachyantha</name>
    <name type="common">malo sina</name>
    <dbReference type="NCBI Taxonomy" id="4533"/>
    <lineage>
        <taxon>Eukaryota</taxon>
        <taxon>Viridiplantae</taxon>
        <taxon>Streptophyta</taxon>
        <taxon>Embryophyta</taxon>
        <taxon>Tracheophyta</taxon>
        <taxon>Spermatophyta</taxon>
        <taxon>Magnoliopsida</taxon>
        <taxon>Liliopsida</taxon>
        <taxon>Poales</taxon>
        <taxon>Poaceae</taxon>
        <taxon>BOP clade</taxon>
        <taxon>Oryzoideae</taxon>
        <taxon>Oryzeae</taxon>
        <taxon>Oryzinae</taxon>
        <taxon>Oryza</taxon>
    </lineage>
</organism>
<reference evidence="1" key="2">
    <citation type="submission" date="2013-04" db="UniProtKB">
        <authorList>
            <consortium name="EnsemblPlants"/>
        </authorList>
    </citation>
    <scope>IDENTIFICATION</scope>
</reference>
<reference evidence="1" key="1">
    <citation type="journal article" date="2013" name="Nat. Commun.">
        <title>Whole-genome sequencing of Oryza brachyantha reveals mechanisms underlying Oryza genome evolution.</title>
        <authorList>
            <person name="Chen J."/>
            <person name="Huang Q."/>
            <person name="Gao D."/>
            <person name="Wang J."/>
            <person name="Lang Y."/>
            <person name="Liu T."/>
            <person name="Li B."/>
            <person name="Bai Z."/>
            <person name="Luis Goicoechea J."/>
            <person name="Liang C."/>
            <person name="Chen C."/>
            <person name="Zhang W."/>
            <person name="Sun S."/>
            <person name="Liao Y."/>
            <person name="Zhang X."/>
            <person name="Yang L."/>
            <person name="Song C."/>
            <person name="Wang M."/>
            <person name="Shi J."/>
            <person name="Liu G."/>
            <person name="Liu J."/>
            <person name="Zhou H."/>
            <person name="Zhou W."/>
            <person name="Yu Q."/>
            <person name="An N."/>
            <person name="Chen Y."/>
            <person name="Cai Q."/>
            <person name="Wang B."/>
            <person name="Liu B."/>
            <person name="Min J."/>
            <person name="Huang Y."/>
            <person name="Wu H."/>
            <person name="Li Z."/>
            <person name="Zhang Y."/>
            <person name="Yin Y."/>
            <person name="Song W."/>
            <person name="Jiang J."/>
            <person name="Jackson S.A."/>
            <person name="Wing R.A."/>
            <person name="Wang J."/>
            <person name="Chen M."/>
        </authorList>
    </citation>
    <scope>NUCLEOTIDE SEQUENCE [LARGE SCALE GENOMIC DNA]</scope>
    <source>
        <strain evidence="1">cv. IRGC 101232</strain>
    </source>
</reference>
<dbReference type="HOGENOM" id="CLU_2214015_0_0_1"/>
<evidence type="ECO:0000313" key="2">
    <source>
        <dbReference type="Proteomes" id="UP000006038"/>
    </source>
</evidence>
<proteinExistence type="predicted"/>
<dbReference type="Proteomes" id="UP000006038">
    <property type="component" value="Chromosome 6"/>
</dbReference>
<dbReference type="EnsemblPlants" id="OB06G36040.1">
    <property type="protein sequence ID" value="OB06G36040.1"/>
    <property type="gene ID" value="OB06G36040"/>
</dbReference>